<accession>A0A090S9Z4</accession>
<keyword evidence="2" id="KW-1185">Reference proteome</keyword>
<dbReference type="AlphaFoldDB" id="A0A090S9Z4"/>
<name>A0A090S9Z4_9VIBR</name>
<sequence>MYITNQFFIANVGSYGLELKPQIPLEIETDAHCDRQYH</sequence>
<reference evidence="1 2" key="1">
    <citation type="submission" date="2014-09" db="EMBL/GenBank/DDBJ databases">
        <title>Vibrio maritimus JCM 19235. (C45) whole genome shotgun sequence.</title>
        <authorList>
            <person name="Sawabe T."/>
            <person name="Meirelles P."/>
            <person name="Nakanishi M."/>
            <person name="Sayaka M."/>
            <person name="Hattori M."/>
            <person name="Ohkuma M."/>
        </authorList>
    </citation>
    <scope>NUCLEOTIDE SEQUENCE [LARGE SCALE GENOMIC DNA]</scope>
    <source>
        <strain evidence="2">JCM19235</strain>
    </source>
</reference>
<dbReference type="Proteomes" id="UP000029228">
    <property type="component" value="Unassembled WGS sequence"/>
</dbReference>
<protein>
    <submittedName>
        <fullName evidence="1">Uncharacterized protein</fullName>
    </submittedName>
</protein>
<evidence type="ECO:0000313" key="2">
    <source>
        <dbReference type="Proteomes" id="UP000029228"/>
    </source>
</evidence>
<evidence type="ECO:0000313" key="1">
    <source>
        <dbReference type="EMBL" id="GAL23344.1"/>
    </source>
</evidence>
<organism evidence="1 2">
    <name type="scientific">Vibrio maritimus</name>
    <dbReference type="NCBI Taxonomy" id="990268"/>
    <lineage>
        <taxon>Bacteria</taxon>
        <taxon>Pseudomonadati</taxon>
        <taxon>Pseudomonadota</taxon>
        <taxon>Gammaproteobacteria</taxon>
        <taxon>Vibrionales</taxon>
        <taxon>Vibrionaceae</taxon>
        <taxon>Vibrio</taxon>
    </lineage>
</organism>
<gene>
    <name evidence="1" type="ORF">JCM19235_6980</name>
</gene>
<dbReference type="EMBL" id="BBMR01000021">
    <property type="protein sequence ID" value="GAL23344.1"/>
    <property type="molecule type" value="Genomic_DNA"/>
</dbReference>
<comment type="caution">
    <text evidence="1">The sequence shown here is derived from an EMBL/GenBank/DDBJ whole genome shotgun (WGS) entry which is preliminary data.</text>
</comment>
<proteinExistence type="predicted"/>